<sequence length="102" mass="11593">MSGISYSVLMVAVVLITYLFVRRKGEKKKQENLLKMLIPFSIIILLYIPTQFSGTEEPAYLLFVSLLALLSLGFIHFEKKRLFIGTVLLALTGLIMHYISLI</sequence>
<keyword evidence="1" id="KW-0472">Membrane</keyword>
<evidence type="ECO:0000313" key="2">
    <source>
        <dbReference type="EMBL" id="MDV2884752.1"/>
    </source>
</evidence>
<protein>
    <submittedName>
        <fullName evidence="2">Uncharacterized protein</fullName>
    </submittedName>
</protein>
<keyword evidence="1" id="KW-0812">Transmembrane</keyword>
<comment type="caution">
    <text evidence="2">The sequence shown here is derived from an EMBL/GenBank/DDBJ whole genome shotgun (WGS) entry which is preliminary data.</text>
</comment>
<accession>A0AAJ2NKN7</accession>
<feature type="transmembrane region" description="Helical" evidence="1">
    <location>
        <begin position="6"/>
        <end position="21"/>
    </location>
</feature>
<organism evidence="2 3">
    <name type="scientific">Alkalihalophilus pseudofirmus</name>
    <name type="common">Bacillus pseudofirmus</name>
    <dbReference type="NCBI Taxonomy" id="79885"/>
    <lineage>
        <taxon>Bacteria</taxon>
        <taxon>Bacillati</taxon>
        <taxon>Bacillota</taxon>
        <taxon>Bacilli</taxon>
        <taxon>Bacillales</taxon>
        <taxon>Bacillaceae</taxon>
        <taxon>Alkalihalophilus</taxon>
    </lineage>
</organism>
<dbReference type="EMBL" id="JAWJAY010000001">
    <property type="protein sequence ID" value="MDV2884752.1"/>
    <property type="molecule type" value="Genomic_DNA"/>
</dbReference>
<dbReference type="Proteomes" id="UP001285636">
    <property type="component" value="Unassembled WGS sequence"/>
</dbReference>
<name>A0AAJ2NKN7_ALKPS</name>
<feature type="transmembrane region" description="Helical" evidence="1">
    <location>
        <begin position="58"/>
        <end position="75"/>
    </location>
</feature>
<keyword evidence="1" id="KW-1133">Transmembrane helix</keyword>
<gene>
    <name evidence="2" type="ORF">RYX45_06155</name>
</gene>
<proteinExistence type="predicted"/>
<feature type="transmembrane region" description="Helical" evidence="1">
    <location>
        <begin position="82"/>
        <end position="101"/>
    </location>
</feature>
<evidence type="ECO:0000256" key="1">
    <source>
        <dbReference type="SAM" id="Phobius"/>
    </source>
</evidence>
<dbReference type="RefSeq" id="WP_323466204.1">
    <property type="nucleotide sequence ID" value="NZ_CP144224.1"/>
</dbReference>
<evidence type="ECO:0000313" key="3">
    <source>
        <dbReference type="Proteomes" id="UP001285636"/>
    </source>
</evidence>
<dbReference type="AlphaFoldDB" id="A0AAJ2NKN7"/>
<reference evidence="2" key="1">
    <citation type="submission" date="2023-10" db="EMBL/GenBank/DDBJ databases">
        <title>Screening of Alkalihalophilus pseudofirmusBZ-TG-HK211 and Its Alleviation of Salt Stress on Rapeseed Growth.</title>
        <authorList>
            <person name="Zhao B."/>
            <person name="Guo T."/>
        </authorList>
    </citation>
    <scope>NUCLEOTIDE SEQUENCE</scope>
    <source>
        <strain evidence="2">BZ-TG-HK211</strain>
    </source>
</reference>
<feature type="transmembrane region" description="Helical" evidence="1">
    <location>
        <begin position="33"/>
        <end position="52"/>
    </location>
</feature>